<dbReference type="SUPFAM" id="SSF63737">
    <property type="entry name" value="Leukotriene A4 hydrolase N-terminal domain"/>
    <property type="match status" value="1"/>
</dbReference>
<dbReference type="Gene3D" id="3.30.2010.30">
    <property type="match status" value="1"/>
</dbReference>
<dbReference type="InterPro" id="IPR036770">
    <property type="entry name" value="Ankyrin_rpt-contain_sf"/>
</dbReference>
<gene>
    <name evidence="23" type="ORF">DBV15_09804</name>
</gene>
<keyword evidence="13" id="KW-0496">Mitochondrion</keyword>
<keyword evidence="4" id="KW-0812">Transmembrane</keyword>
<evidence type="ECO:0000256" key="19">
    <source>
        <dbReference type="PROSITE-ProRule" id="PRU00023"/>
    </source>
</evidence>
<evidence type="ECO:0000256" key="8">
    <source>
        <dbReference type="ARBA" id="ARBA00022801"/>
    </source>
</evidence>
<dbReference type="Gene3D" id="2.60.40.1730">
    <property type="entry name" value="tricorn interacting facor f3 domain"/>
    <property type="match status" value="1"/>
</dbReference>
<evidence type="ECO:0000256" key="5">
    <source>
        <dbReference type="ARBA" id="ARBA00022703"/>
    </source>
</evidence>
<keyword evidence="8" id="KW-0378">Hydrolase</keyword>
<reference evidence="23 24" key="1">
    <citation type="journal article" date="2019" name="Philos. Trans. R. Soc. Lond., B, Biol. Sci.">
        <title>Ant behaviour and brain gene expression of defending hosts depend on the ecological success of the intruding social parasite.</title>
        <authorList>
            <person name="Kaur R."/>
            <person name="Stoldt M."/>
            <person name="Jongepier E."/>
            <person name="Feldmeyer B."/>
            <person name="Menzel F."/>
            <person name="Bornberg-Bauer E."/>
            <person name="Foitzik S."/>
        </authorList>
    </citation>
    <scope>NUCLEOTIDE SEQUENCE [LARGE SCALE GENOMIC DNA]</scope>
    <source>
        <tissue evidence="23">Whole body</tissue>
    </source>
</reference>
<comment type="subcellular location">
    <subcellularLocation>
        <location evidence="1">Mitochondrion inner membrane</location>
        <topology evidence="1">Single-pass membrane protein</topology>
    </subcellularLocation>
    <subcellularLocation>
        <location evidence="2">Mitochondrion intermembrane space</location>
    </subcellularLocation>
</comment>
<dbReference type="GO" id="GO:0016559">
    <property type="term" value="P:peroxisome fission"/>
    <property type="evidence" value="ECO:0007669"/>
    <property type="project" value="TreeGrafter"/>
</dbReference>
<dbReference type="InterPro" id="IPR022812">
    <property type="entry name" value="Dynamin"/>
</dbReference>
<dbReference type="Pfam" id="PF12796">
    <property type="entry name" value="Ank_2"/>
    <property type="match status" value="1"/>
</dbReference>
<dbReference type="SMART" id="SM00053">
    <property type="entry name" value="DYNc"/>
    <property type="match status" value="1"/>
</dbReference>
<dbReference type="SUPFAM" id="SSF48371">
    <property type="entry name" value="ARM repeat"/>
    <property type="match status" value="1"/>
</dbReference>
<evidence type="ECO:0000256" key="14">
    <source>
        <dbReference type="ARBA" id="ARBA00023134"/>
    </source>
</evidence>
<dbReference type="InterPro" id="IPR016024">
    <property type="entry name" value="ARM-type_fold"/>
</dbReference>
<dbReference type="SUPFAM" id="SSF55486">
    <property type="entry name" value="Metalloproteases ('zincins'), catalytic domain"/>
    <property type="match status" value="1"/>
</dbReference>
<dbReference type="GO" id="GO:0048312">
    <property type="term" value="P:intracellular distribution of mitochondria"/>
    <property type="evidence" value="ECO:0007669"/>
    <property type="project" value="TreeGrafter"/>
</dbReference>
<dbReference type="SMART" id="SM00248">
    <property type="entry name" value="ANK"/>
    <property type="match status" value="3"/>
</dbReference>
<evidence type="ECO:0000256" key="20">
    <source>
        <dbReference type="SAM" id="Coils"/>
    </source>
</evidence>
<keyword evidence="19" id="KW-0040">ANK repeat</keyword>
<dbReference type="InterPro" id="IPR045357">
    <property type="entry name" value="Aminopeptidase_N-like_N"/>
</dbReference>
<feature type="region of interest" description="Disordered" evidence="21">
    <location>
        <begin position="1698"/>
        <end position="1764"/>
    </location>
</feature>
<evidence type="ECO:0000256" key="9">
    <source>
        <dbReference type="ARBA" id="ARBA00022946"/>
    </source>
</evidence>
<dbReference type="SUPFAM" id="SSF48403">
    <property type="entry name" value="Ankyrin repeat"/>
    <property type="match status" value="1"/>
</dbReference>
<dbReference type="GO" id="GO:0008053">
    <property type="term" value="P:mitochondrial fusion"/>
    <property type="evidence" value="ECO:0007669"/>
    <property type="project" value="TreeGrafter"/>
</dbReference>
<keyword evidence="14" id="KW-0342">GTP-binding</keyword>
<keyword evidence="11 20" id="KW-0175">Coiled coil</keyword>
<dbReference type="Pfam" id="PF19434">
    <property type="entry name" value="OPA1_C"/>
    <property type="match status" value="1"/>
</dbReference>
<keyword evidence="7" id="KW-0999">Mitochondrion inner membrane</keyword>
<keyword evidence="24" id="KW-1185">Reference proteome</keyword>
<evidence type="ECO:0000256" key="2">
    <source>
        <dbReference type="ARBA" id="ARBA00004569"/>
    </source>
</evidence>
<dbReference type="InterPro" id="IPR045063">
    <property type="entry name" value="Dynamin_N"/>
</dbReference>
<dbReference type="PANTHER" id="PTHR11566:SF67">
    <property type="entry name" value="DYNAMIN-LIKE 120 KDA PROTEIN, MITOCHONDRIAL"/>
    <property type="match status" value="1"/>
</dbReference>
<evidence type="ECO:0000256" key="6">
    <source>
        <dbReference type="ARBA" id="ARBA00022741"/>
    </source>
</evidence>
<organism evidence="23 24">
    <name type="scientific">Temnothorax longispinosus</name>
    <dbReference type="NCBI Taxonomy" id="300112"/>
    <lineage>
        <taxon>Eukaryota</taxon>
        <taxon>Metazoa</taxon>
        <taxon>Ecdysozoa</taxon>
        <taxon>Arthropoda</taxon>
        <taxon>Hexapoda</taxon>
        <taxon>Insecta</taxon>
        <taxon>Pterygota</taxon>
        <taxon>Neoptera</taxon>
        <taxon>Endopterygota</taxon>
        <taxon>Hymenoptera</taxon>
        <taxon>Apocrita</taxon>
        <taxon>Aculeata</taxon>
        <taxon>Formicoidea</taxon>
        <taxon>Formicidae</taxon>
        <taxon>Myrmicinae</taxon>
        <taxon>Temnothorax</taxon>
    </lineage>
</organism>
<accession>A0A4S2K399</accession>
<dbReference type="Gene3D" id="3.40.50.300">
    <property type="entry name" value="P-loop containing nucleotide triphosphate hydrolases"/>
    <property type="match status" value="1"/>
</dbReference>
<dbReference type="Pfam" id="PF17900">
    <property type="entry name" value="Peptidase_M1_N"/>
    <property type="match status" value="1"/>
</dbReference>
<evidence type="ECO:0000313" key="24">
    <source>
        <dbReference type="Proteomes" id="UP000310200"/>
    </source>
</evidence>
<sequence>MNHGILLVSRTSRHPITIVTTRKLMSGKFNRHCRPLLASPQLRYFANPYRGYAMLITRILRGALKIRYILLGGAVGGGVTLQRKYEQWKEGLPDLGWLENLMPSEKRWQDFRESLMTMRTNVADKIEIDPRIKEFGVAKYQEYRNRLSQRLDDAIKAAESQNSDQENSSIQKTKEQLSKNVVAFARPLASDNTEEEQSSQQRMDAMQDELMQMQLKYQREIERLERENKELRKQILLRGSQKFNNKKIKKSLIDMYSDVLDELNDYDSAYSTADHLPRVVVVGDQSSGKTSVLEMIAQARIFPRGGGEMMTRAPVKVTLSEGPYHVAQFKDSSREFDLTKESELADLRREVELRMKNSVKNGKTVSPDVISMTVKGPGLQRIVLVDLPGIISTVTVDMAEDTREAIRQMSQQYMSNPNAIILCIQDGSVDAERSNVTDLVAQMDPSGKRTIFVLTKVDMAEENLTNPERLRKILSGKLFPMKALGYFAVVTGRGRQDDSIQTIKDYEEQFFRNSKLFKDSLTMSGQVTTKNLSLAVAECFWKMVRETVEQQADAFKATRFNLETEWKNNFPRLRELDRDELFERARGEILDEIVNLSQVSPRHWEEVLMARNWDKVSMHVFENIYLPAAQSGNPNTFNTTVDIKLRHWAEQQLPARSVESGWECLQQEFQNFMSQARLSSDHDDIFDNLKNAVVNEAMRRHSWEEKASEMLRVIQLNILEDRSVNDKREWDQAVRFLETSVKEKLQSTEQILRDMLGPSRKERWMYWQNQTEEQQKRTAVKNELDKILYADKKHAPTLTHDELTAVRKNLQRNGLEIDNEFIRDTWHPVYRRFFLQQSLARAYDCRKGYYLYHTGHENEMECNDVVLFWRIQQMLKVTANALRQQIMNREARRLDKEIKEVLEDYSQDNEIKQTLLTGRRVTLAEELNFSIPRNFKVIMSGSLLKVTASSAIRYSNKQTMLPDKGKYVSKEIEYQTSEHSRALIWLTPEQTADGKYPFLLSNPKYTYARAMFPCQDTPSVKNQYCAKISTPKNFSVIMSATLIVVIETQDQLIHKFVQRNLTPAYGVFIAVGSLKEARLGPRSIVFAESKFIDESRTMFKNFESMLQIADHLCGFSLEKQNICVLPPTISPKYFTVQCLNVIFVSPSLLRGDIYLVSSLAQQISHLWTEHIVVNYDHMWLNKSIGMFICKKFINNMPIDEEKKEFLRMKMDRKLMITSFDWSIYFFCTEPLIPDISITALETACSNLAEEWIRLDDNAEDIPRKFVEVNSYSDIEKREFLKYLFDSSVGLTVIKMKLMSSYFESHGQSYEIRFRWIRLCIKNRWEPIVDTALNFATHFSTPKRTLTEESKQRPLECEQKFQRPLECIREFKLPQQFPSTIEQARKSGIGVKPLSSDVSASGPKSDVRVPYNLQKLRILSPKGRDLGEFNVKLKPAEPQGSSMITIAKLKPVKKLLTLAPIPHPMFPQRILPQSIGNIPKKNWTQLSCGRSIISCVDNGSGLHQQQSKTQPMNIILLNDQGMEDKVKKQMLNSNININTKLMPINAKAPSTNGISSKRSVCQTVDSSNRKYVVIHRGTSDTDVRNCTRIQETAAENTNVFSAIKTHSHKELVKSPCLAKSKKFARNSSDKNGAPLSDKSFKTNKKKRVYTAINTENGWKMIRPSRSAKLGQKYNQIDKNLNHDGLRDNSRENFNSNEVLHKSHKSNSLQAKSDVVPKSQVPENEVLAQASTKDVTNVPDLDTVGRETQCDDTQSEGSKAESRNDHLVVDDHARDTPEPQQITDAVQSNVQDENSPREDLSDRLSIIKKAMDSVKDNELRELALKALADCGIGIERYVPIRPPEDHKAVHDTQVQTTVFGLLDPNSFILINKDLEDVHRLDQVTLQDMPDNGNRLADDPHSNNNFVSKDPDVSEQERPFDVDSFMEEFWKEDTDALKMKETLSMTRVRCNSLLENLQRDFERVKEYDQNGMLNIHNAVVSDNVYLVRRQLIVLQHCKQSVDISTEDGVTSLELAIKYDACSEIVKLLLDAGAQPVISRSIHESAVIIASKQSSPMLPMLVSRVSNSDLLDQIDSDGLAAIHYCSIHGNLEGVRALISAGATVDLKDMKSGRTALFHAIDNSHTSVTQVLLNSGAVANIANYAGQTALSILSDPKSLAFKMSLKKDVT</sequence>
<dbReference type="GO" id="GO:0005525">
    <property type="term" value="F:GTP binding"/>
    <property type="evidence" value="ECO:0007669"/>
    <property type="project" value="UniProtKB-KW"/>
</dbReference>
<dbReference type="Gene3D" id="1.25.40.320">
    <property type="entry name" value="Peptidase M1, leukotriene A4 hydrolase/aminopeptidase C-terminal domain"/>
    <property type="match status" value="1"/>
</dbReference>
<keyword evidence="16" id="KW-1015">Disulfide bond</keyword>
<dbReference type="Gene3D" id="1.25.40.20">
    <property type="entry name" value="Ankyrin repeat-containing domain"/>
    <property type="match status" value="1"/>
</dbReference>
<feature type="domain" description="Dynamin-type G" evidence="22">
    <location>
        <begin position="273"/>
        <end position="549"/>
    </location>
</feature>
<evidence type="ECO:0000256" key="15">
    <source>
        <dbReference type="ARBA" id="ARBA00023136"/>
    </source>
</evidence>
<dbReference type="GO" id="GO:0005743">
    <property type="term" value="C:mitochondrial inner membrane"/>
    <property type="evidence" value="ECO:0007669"/>
    <property type="project" value="UniProtKB-SubCell"/>
</dbReference>
<dbReference type="GO" id="GO:0008017">
    <property type="term" value="F:microtubule binding"/>
    <property type="evidence" value="ECO:0007669"/>
    <property type="project" value="TreeGrafter"/>
</dbReference>
<protein>
    <recommendedName>
        <fullName evidence="17">Dynamin-like GTPase OPA1, mitochondrial</fullName>
        <ecNumber evidence="3">3.6.5.5</ecNumber>
    </recommendedName>
</protein>
<dbReference type="STRING" id="300112.A0A4S2K399"/>
<dbReference type="FunFam" id="3.40.50.300:FF:000171">
    <property type="entry name" value="Dynamin-like 120 kDa protein, mitochondrial"/>
    <property type="match status" value="1"/>
</dbReference>
<evidence type="ECO:0000256" key="13">
    <source>
        <dbReference type="ARBA" id="ARBA00023128"/>
    </source>
</evidence>
<dbReference type="EMBL" id="QBLH01003194">
    <property type="protein sequence ID" value="TGZ43150.1"/>
    <property type="molecule type" value="Genomic_DNA"/>
</dbReference>
<evidence type="ECO:0000256" key="3">
    <source>
        <dbReference type="ARBA" id="ARBA00011980"/>
    </source>
</evidence>
<evidence type="ECO:0000256" key="10">
    <source>
        <dbReference type="ARBA" id="ARBA00022989"/>
    </source>
</evidence>
<dbReference type="InterPro" id="IPR038502">
    <property type="entry name" value="M1_LTA-4_hydro/amino_C_sf"/>
</dbReference>
<comment type="catalytic activity">
    <reaction evidence="18">
        <text>GTP + H2O = GDP + phosphate + H(+)</text>
        <dbReference type="Rhea" id="RHEA:19669"/>
        <dbReference type="ChEBI" id="CHEBI:15377"/>
        <dbReference type="ChEBI" id="CHEBI:15378"/>
        <dbReference type="ChEBI" id="CHEBI:37565"/>
        <dbReference type="ChEBI" id="CHEBI:43474"/>
        <dbReference type="ChEBI" id="CHEBI:58189"/>
        <dbReference type="EC" id="3.6.5.5"/>
    </reaction>
</comment>
<evidence type="ECO:0000256" key="7">
    <source>
        <dbReference type="ARBA" id="ARBA00022792"/>
    </source>
</evidence>
<name>A0A4S2K399_9HYME</name>
<evidence type="ECO:0000256" key="12">
    <source>
        <dbReference type="ARBA" id="ARBA00023121"/>
    </source>
</evidence>
<evidence type="ECO:0000256" key="17">
    <source>
        <dbReference type="ARBA" id="ARBA00044791"/>
    </source>
</evidence>
<evidence type="ECO:0000256" key="18">
    <source>
        <dbReference type="ARBA" id="ARBA00048040"/>
    </source>
</evidence>
<dbReference type="CDD" id="cd08771">
    <property type="entry name" value="DLP_1"/>
    <property type="match status" value="1"/>
</dbReference>
<dbReference type="InterPro" id="IPR027417">
    <property type="entry name" value="P-loop_NTPase"/>
</dbReference>
<keyword evidence="6" id="KW-0547">Nucleotide-binding</keyword>
<dbReference type="InterPro" id="IPR045817">
    <property type="entry name" value="OPA1_C"/>
</dbReference>
<comment type="caution">
    <text evidence="23">The sequence shown here is derived from an EMBL/GenBank/DDBJ whole genome shotgun (WGS) entry which is preliminary data.</text>
</comment>
<keyword evidence="12" id="KW-0446">Lipid-binding</keyword>
<dbReference type="GO" id="GO:0003924">
    <property type="term" value="F:GTPase activity"/>
    <property type="evidence" value="ECO:0007669"/>
    <property type="project" value="InterPro"/>
</dbReference>
<dbReference type="PROSITE" id="PS50088">
    <property type="entry name" value="ANK_REPEAT"/>
    <property type="match status" value="3"/>
</dbReference>
<feature type="region of interest" description="Disordered" evidence="21">
    <location>
        <begin position="1887"/>
        <end position="1913"/>
    </location>
</feature>
<dbReference type="GO" id="GO:0006897">
    <property type="term" value="P:endocytosis"/>
    <property type="evidence" value="ECO:0007669"/>
    <property type="project" value="TreeGrafter"/>
</dbReference>
<keyword evidence="10" id="KW-1133">Transmembrane helix</keyword>
<evidence type="ECO:0000256" key="4">
    <source>
        <dbReference type="ARBA" id="ARBA00022692"/>
    </source>
</evidence>
<dbReference type="Pfam" id="PF00350">
    <property type="entry name" value="Dynamin_N"/>
    <property type="match status" value="1"/>
</dbReference>
<keyword evidence="15" id="KW-0472">Membrane</keyword>
<evidence type="ECO:0000256" key="11">
    <source>
        <dbReference type="ARBA" id="ARBA00023054"/>
    </source>
</evidence>
<feature type="coiled-coil region" evidence="20">
    <location>
        <begin position="196"/>
        <end position="241"/>
    </location>
</feature>
<proteinExistence type="predicted"/>
<dbReference type="SUPFAM" id="SSF52540">
    <property type="entry name" value="P-loop containing nucleoside triphosphate hydrolases"/>
    <property type="match status" value="1"/>
</dbReference>
<dbReference type="GO" id="GO:0006915">
    <property type="term" value="P:apoptotic process"/>
    <property type="evidence" value="ECO:0007669"/>
    <property type="project" value="UniProtKB-KW"/>
</dbReference>
<dbReference type="GO" id="GO:0000266">
    <property type="term" value="P:mitochondrial fission"/>
    <property type="evidence" value="ECO:0007669"/>
    <property type="project" value="TreeGrafter"/>
</dbReference>
<dbReference type="InterPro" id="IPR001401">
    <property type="entry name" value="Dynamin_GTPase"/>
</dbReference>
<evidence type="ECO:0000313" key="23">
    <source>
        <dbReference type="EMBL" id="TGZ43150.1"/>
    </source>
</evidence>
<keyword evidence="9" id="KW-0809">Transit peptide</keyword>
<dbReference type="PROSITE" id="PS51718">
    <property type="entry name" value="G_DYNAMIN_2"/>
    <property type="match status" value="1"/>
</dbReference>
<evidence type="ECO:0000259" key="22">
    <source>
        <dbReference type="PROSITE" id="PS51718"/>
    </source>
</evidence>
<dbReference type="InterPro" id="IPR002110">
    <property type="entry name" value="Ankyrin_rpt"/>
</dbReference>
<dbReference type="PRINTS" id="PR00195">
    <property type="entry name" value="DYNAMIN"/>
</dbReference>
<feature type="repeat" description="ANK" evidence="19">
    <location>
        <begin position="2004"/>
        <end position="2037"/>
    </location>
</feature>
<feature type="repeat" description="ANK" evidence="19">
    <location>
        <begin position="2073"/>
        <end position="2105"/>
    </location>
</feature>
<dbReference type="GO" id="GO:0008289">
    <property type="term" value="F:lipid binding"/>
    <property type="evidence" value="ECO:0007669"/>
    <property type="project" value="UniProtKB-KW"/>
</dbReference>
<feature type="repeat" description="ANK" evidence="19">
    <location>
        <begin position="2107"/>
        <end position="2139"/>
    </location>
</feature>
<dbReference type="InterPro" id="IPR030381">
    <property type="entry name" value="G_DYNAMIN_dom"/>
</dbReference>
<dbReference type="PANTHER" id="PTHR11566">
    <property type="entry name" value="DYNAMIN"/>
    <property type="match status" value="1"/>
</dbReference>
<evidence type="ECO:0000256" key="16">
    <source>
        <dbReference type="ARBA" id="ARBA00023157"/>
    </source>
</evidence>
<dbReference type="InterPro" id="IPR042097">
    <property type="entry name" value="Aminopeptidase_N-like_N_sf"/>
</dbReference>
<dbReference type="Proteomes" id="UP000310200">
    <property type="component" value="Unassembled WGS sequence"/>
</dbReference>
<dbReference type="GO" id="GO:0005874">
    <property type="term" value="C:microtubule"/>
    <property type="evidence" value="ECO:0007669"/>
    <property type="project" value="TreeGrafter"/>
</dbReference>
<evidence type="ECO:0000256" key="1">
    <source>
        <dbReference type="ARBA" id="ARBA00004434"/>
    </source>
</evidence>
<dbReference type="GO" id="GO:0005758">
    <property type="term" value="C:mitochondrial intermembrane space"/>
    <property type="evidence" value="ECO:0007669"/>
    <property type="project" value="UniProtKB-SubCell"/>
</dbReference>
<dbReference type="EC" id="3.6.5.5" evidence="3"/>
<dbReference type="PROSITE" id="PS50297">
    <property type="entry name" value="ANK_REP_REGION"/>
    <property type="match status" value="2"/>
</dbReference>
<evidence type="ECO:0000256" key="21">
    <source>
        <dbReference type="SAM" id="MobiDB-lite"/>
    </source>
</evidence>
<keyword evidence="5" id="KW-0053">Apoptosis</keyword>